<comment type="similarity">
    <text evidence="1">Belongs to the protease inhibitor I11 (ecotin) family.</text>
</comment>
<name>A0AAJ1FAV8_9GAMM</name>
<dbReference type="NCBIfam" id="NF002987">
    <property type="entry name" value="PRK03719.1"/>
    <property type="match status" value="1"/>
</dbReference>
<keyword evidence="3" id="KW-0722">Serine protease inhibitor</keyword>
<dbReference type="GO" id="GO:0004867">
    <property type="term" value="F:serine-type endopeptidase inhibitor activity"/>
    <property type="evidence" value="ECO:0007669"/>
    <property type="project" value="UniProtKB-KW"/>
</dbReference>
<dbReference type="InterPro" id="IPR005658">
    <property type="entry name" value="Prot_inh_ecotin"/>
</dbReference>
<accession>A0AAJ1FAV8</accession>
<feature type="signal peptide" evidence="2">
    <location>
        <begin position="1"/>
        <end position="26"/>
    </location>
</feature>
<dbReference type="InterPro" id="IPR036198">
    <property type="entry name" value="Ecotin_sf"/>
</dbReference>
<reference evidence="3 4" key="1">
    <citation type="submission" date="2022-02" db="EMBL/GenBank/DDBJ databases">
        <title>The genome sequence of Shewanella sp. 3B26.</title>
        <authorList>
            <person name="Du J."/>
        </authorList>
    </citation>
    <scope>NUCLEOTIDE SEQUENCE [LARGE SCALE GENOMIC DNA]</scope>
    <source>
        <strain evidence="3 4">3B26</strain>
    </source>
</reference>
<feature type="chain" id="PRO_5042588958" evidence="2">
    <location>
        <begin position="27"/>
        <end position="185"/>
    </location>
</feature>
<proteinExistence type="inferred from homology"/>
<keyword evidence="4" id="KW-1185">Reference proteome</keyword>
<organism evidence="3 4">
    <name type="scientific">Shewanella zhuhaiensis</name>
    <dbReference type="NCBI Taxonomy" id="2919576"/>
    <lineage>
        <taxon>Bacteria</taxon>
        <taxon>Pseudomonadati</taxon>
        <taxon>Pseudomonadota</taxon>
        <taxon>Gammaproteobacteria</taxon>
        <taxon>Alteromonadales</taxon>
        <taxon>Shewanellaceae</taxon>
        <taxon>Shewanella</taxon>
    </lineage>
</organism>
<dbReference type="PANTHER" id="PTHR35890">
    <property type="match status" value="1"/>
</dbReference>
<keyword evidence="2" id="KW-0732">Signal</keyword>
<evidence type="ECO:0000256" key="1">
    <source>
        <dbReference type="ARBA" id="ARBA00010558"/>
    </source>
</evidence>
<keyword evidence="3" id="KW-0646">Protease inhibitor</keyword>
<evidence type="ECO:0000313" key="4">
    <source>
        <dbReference type="Proteomes" id="UP001297581"/>
    </source>
</evidence>
<comment type="caution">
    <text evidence="3">The sequence shown here is derived from an EMBL/GenBank/DDBJ whole genome shotgun (WGS) entry which is preliminary data.</text>
</comment>
<dbReference type="AlphaFoldDB" id="A0AAJ1FAV8"/>
<dbReference type="EMBL" id="JAKUDL010000002">
    <property type="protein sequence ID" value="MCH4294455.1"/>
    <property type="molecule type" value="Genomic_DNA"/>
</dbReference>
<dbReference type="PANTHER" id="PTHR35890:SF3">
    <property type="entry name" value="ECOTIN"/>
    <property type="match status" value="1"/>
</dbReference>
<sequence>MQKAFSVKNLMLTGLFSLATLSVANATSPAHPDGVNQNMITAEHFNAADYQARDASKMFPVPAAGMVQHILTLPQLENEQNYMVEVQVGQTKLVDCNKHGLRGELKAVNLQGWGYTYYEVNDIADGPSTMMACFDKAKTEAFVRIPGDHKFAYNSKLPMVFYIPEGAELKYRVWRAETVFNTSGN</sequence>
<evidence type="ECO:0000313" key="3">
    <source>
        <dbReference type="EMBL" id="MCH4294455.1"/>
    </source>
</evidence>
<protein>
    <submittedName>
        <fullName evidence="3">Serine protease inhibitor ecotin</fullName>
    </submittedName>
</protein>
<evidence type="ECO:0000256" key="2">
    <source>
        <dbReference type="SAM" id="SignalP"/>
    </source>
</evidence>
<dbReference type="Proteomes" id="UP001297581">
    <property type="component" value="Unassembled WGS sequence"/>
</dbReference>
<dbReference type="Pfam" id="PF03974">
    <property type="entry name" value="Ecotin"/>
    <property type="match status" value="1"/>
</dbReference>
<dbReference type="SUPFAM" id="SSF49772">
    <property type="entry name" value="Ecotin, trypsin inhibitor"/>
    <property type="match status" value="1"/>
</dbReference>
<dbReference type="Gene3D" id="2.60.40.550">
    <property type="entry name" value="Ecotin"/>
    <property type="match status" value="1"/>
</dbReference>
<dbReference type="RefSeq" id="WP_240590791.1">
    <property type="nucleotide sequence ID" value="NZ_JAKUDL010000002.1"/>
</dbReference>
<gene>
    <name evidence="3" type="primary">eco</name>
    <name evidence="3" type="ORF">MJ923_09090</name>
</gene>